<dbReference type="Gene3D" id="3.40.140.10">
    <property type="entry name" value="Cytidine Deaminase, domain 2"/>
    <property type="match status" value="1"/>
</dbReference>
<evidence type="ECO:0000256" key="5">
    <source>
        <dbReference type="ARBA" id="ARBA00007417"/>
    </source>
</evidence>
<dbReference type="SUPFAM" id="SSF53927">
    <property type="entry name" value="Cytidine deaminase-like"/>
    <property type="match status" value="1"/>
</dbReference>
<evidence type="ECO:0000256" key="17">
    <source>
        <dbReference type="PIRSR" id="PIRSR006769-3"/>
    </source>
</evidence>
<feature type="domain" description="CMP/dCMP-type deaminase" evidence="18">
    <location>
        <begin position="5"/>
        <end position="127"/>
    </location>
</feature>
<comment type="catalytic activity">
    <reaction evidence="12 14">
        <text>5-amino-6-(5-phospho-D-ribitylamino)uracil + NADP(+) = 5-amino-6-(5-phospho-D-ribosylamino)uracil + NADPH + H(+)</text>
        <dbReference type="Rhea" id="RHEA:17845"/>
        <dbReference type="ChEBI" id="CHEBI:15378"/>
        <dbReference type="ChEBI" id="CHEBI:57783"/>
        <dbReference type="ChEBI" id="CHEBI:58349"/>
        <dbReference type="ChEBI" id="CHEBI:58421"/>
        <dbReference type="ChEBI" id="CHEBI:58453"/>
        <dbReference type="EC" id="1.1.1.193"/>
    </reaction>
</comment>
<feature type="binding site" evidence="17">
    <location>
        <position position="53"/>
    </location>
    <ligand>
        <name>Zn(2+)</name>
        <dbReference type="ChEBI" id="CHEBI:29105"/>
        <note>catalytic</note>
    </ligand>
</feature>
<keyword evidence="7 14" id="KW-0479">Metal-binding</keyword>
<organism evidence="19 20">
    <name type="scientific">Glutamicibacter soli</name>
    <dbReference type="NCBI Taxonomy" id="453836"/>
    <lineage>
        <taxon>Bacteria</taxon>
        <taxon>Bacillati</taxon>
        <taxon>Actinomycetota</taxon>
        <taxon>Actinomycetes</taxon>
        <taxon>Micrococcales</taxon>
        <taxon>Micrococcaceae</taxon>
        <taxon>Glutamicibacter</taxon>
    </lineage>
</organism>
<comment type="pathway">
    <text evidence="2 14">Cofactor biosynthesis; riboflavin biosynthesis; 5-amino-6-(D-ribitylamino)uracil from GTP: step 2/4.</text>
</comment>
<dbReference type="EMBL" id="POAF01000001">
    <property type="protein sequence ID" value="RBM04115.1"/>
    <property type="molecule type" value="Genomic_DNA"/>
</dbReference>
<dbReference type="GO" id="GO:0008835">
    <property type="term" value="F:diaminohydroxyphosphoribosylaminopyrimidine deaminase activity"/>
    <property type="evidence" value="ECO:0007669"/>
    <property type="project" value="UniProtKB-EC"/>
</dbReference>
<dbReference type="InterPro" id="IPR016193">
    <property type="entry name" value="Cytidine_deaminase-like"/>
</dbReference>
<keyword evidence="11" id="KW-0511">Multifunctional enzyme</keyword>
<feature type="binding site" evidence="16">
    <location>
        <position position="173"/>
    </location>
    <ligand>
        <name>substrate</name>
    </ligand>
</feature>
<keyword evidence="8 14" id="KW-0862">Zinc</keyword>
<evidence type="ECO:0000313" key="20">
    <source>
        <dbReference type="Proteomes" id="UP000252167"/>
    </source>
</evidence>
<evidence type="ECO:0000256" key="10">
    <source>
        <dbReference type="ARBA" id="ARBA00023002"/>
    </source>
</evidence>
<comment type="catalytic activity">
    <reaction evidence="13 14">
        <text>2,5-diamino-6-hydroxy-4-(5-phosphoribosylamino)-pyrimidine + H2O + H(+) = 5-amino-6-(5-phospho-D-ribosylamino)uracil + NH4(+)</text>
        <dbReference type="Rhea" id="RHEA:21868"/>
        <dbReference type="ChEBI" id="CHEBI:15377"/>
        <dbReference type="ChEBI" id="CHEBI:15378"/>
        <dbReference type="ChEBI" id="CHEBI:28938"/>
        <dbReference type="ChEBI" id="CHEBI:58453"/>
        <dbReference type="ChEBI" id="CHEBI:58614"/>
        <dbReference type="EC" id="3.5.4.26"/>
    </reaction>
</comment>
<comment type="pathway">
    <text evidence="3 14">Cofactor biosynthesis; riboflavin biosynthesis; 5-amino-6-(D-ribitylamino)uracil from GTP: step 3/4.</text>
</comment>
<dbReference type="GO" id="GO:0008703">
    <property type="term" value="F:5-amino-6-(5-phosphoribosylamino)uracil reductase activity"/>
    <property type="evidence" value="ECO:0007669"/>
    <property type="project" value="UniProtKB-EC"/>
</dbReference>
<keyword evidence="20" id="KW-1185">Reference proteome</keyword>
<dbReference type="InterPro" id="IPR002734">
    <property type="entry name" value="RibDG_C"/>
</dbReference>
<dbReference type="UniPathway" id="UPA00275">
    <property type="reaction ID" value="UER00401"/>
</dbReference>
<feature type="binding site" evidence="16">
    <location>
        <position position="201"/>
    </location>
    <ligand>
        <name>NADP(+)</name>
        <dbReference type="ChEBI" id="CHEBI:58349"/>
    </ligand>
</feature>
<dbReference type="EC" id="3.5.4.26" evidence="14"/>
<protein>
    <recommendedName>
        <fullName evidence="14">Riboflavin biosynthesis protein RibD</fullName>
    </recommendedName>
    <domain>
        <recommendedName>
            <fullName evidence="14">Diaminohydroxyphosphoribosylaminopyrimidine deaminase</fullName>
            <shortName evidence="14">DRAP deaminase</shortName>
            <ecNumber evidence="14">3.5.4.26</ecNumber>
        </recommendedName>
        <alternativeName>
            <fullName evidence="14">Riboflavin-specific deaminase</fullName>
        </alternativeName>
    </domain>
    <domain>
        <recommendedName>
            <fullName evidence="14">5-amino-6-(5-phosphoribosylamino)uracil reductase</fullName>
            <ecNumber evidence="14">1.1.1.193</ecNumber>
        </recommendedName>
        <alternativeName>
            <fullName evidence="14">HTP reductase</fullName>
        </alternativeName>
    </domain>
</protein>
<comment type="cofactor">
    <cofactor evidence="14 17">
        <name>Zn(2+)</name>
        <dbReference type="ChEBI" id="CHEBI:29105"/>
    </cofactor>
    <text evidence="14 17">Binds 1 zinc ion.</text>
</comment>
<dbReference type="RefSeq" id="WP_047119404.1">
    <property type="nucleotide sequence ID" value="NZ_POAF01000001.1"/>
</dbReference>
<feature type="binding site" evidence="17">
    <location>
        <position position="82"/>
    </location>
    <ligand>
        <name>Zn(2+)</name>
        <dbReference type="ChEBI" id="CHEBI:29105"/>
        <note>catalytic</note>
    </ligand>
</feature>
<evidence type="ECO:0000256" key="6">
    <source>
        <dbReference type="ARBA" id="ARBA00022619"/>
    </source>
</evidence>
<sequence>MATEQQLDAALETALETARRGHRGANPLVGACILDENGSLIATGYHQGAGSPHAEIDALRRLGRISRERAATLTMVVTLEPCNHTGRTGPCAAAIAQAGLGAVHYGQADDTAASGGADYLSAAGVKVSQAREASAIRELNHRWIRAKEQGRPFITVKTAQSLDGRINAPDGTSQWITSAQSRAHAHALRARVDAIVVGTNTVVHDDPRLNARAADGTALPRQPHRLVMGRRELPGTLALAFDEHWEQVRTREVHELIARASELGYGHLLIEGGATVASAFIAADLADEIYCYQAPVIIGAGDCSVNIAATRTLSDARAYRIDAFSGETLARLGPDIMLHLEPLPDN</sequence>
<keyword evidence="14" id="KW-0378">Hydrolase</keyword>
<dbReference type="InterPro" id="IPR016192">
    <property type="entry name" value="APOBEC/CMP_deaminase_Zn-bd"/>
</dbReference>
<dbReference type="InterPro" id="IPR024072">
    <property type="entry name" value="DHFR-like_dom_sf"/>
</dbReference>
<dbReference type="InterPro" id="IPR004794">
    <property type="entry name" value="Eubact_RibD"/>
</dbReference>
<proteinExistence type="inferred from homology"/>
<dbReference type="InterPro" id="IPR050765">
    <property type="entry name" value="Riboflavin_Biosynth_HTPR"/>
</dbReference>
<feature type="binding site" evidence="16">
    <location>
        <position position="212"/>
    </location>
    <ligand>
        <name>substrate</name>
    </ligand>
</feature>
<evidence type="ECO:0000259" key="18">
    <source>
        <dbReference type="PROSITE" id="PS51747"/>
    </source>
</evidence>
<name>A0A365YN22_9MICC</name>
<evidence type="ECO:0000256" key="4">
    <source>
        <dbReference type="ARBA" id="ARBA00005259"/>
    </source>
</evidence>
<feature type="binding site" evidence="16">
    <location>
        <position position="209"/>
    </location>
    <ligand>
        <name>substrate</name>
    </ligand>
</feature>
<evidence type="ECO:0000256" key="16">
    <source>
        <dbReference type="PIRSR" id="PIRSR006769-2"/>
    </source>
</evidence>
<comment type="similarity">
    <text evidence="4 14">In the N-terminal section; belongs to the cytidine and deoxycytidylate deaminase family.</text>
</comment>
<dbReference type="SUPFAM" id="SSF53597">
    <property type="entry name" value="Dihydrofolate reductase-like"/>
    <property type="match status" value="1"/>
</dbReference>
<evidence type="ECO:0000256" key="2">
    <source>
        <dbReference type="ARBA" id="ARBA00004882"/>
    </source>
</evidence>
<evidence type="ECO:0000313" key="19">
    <source>
        <dbReference type="EMBL" id="RBM04115.1"/>
    </source>
</evidence>
<dbReference type="Proteomes" id="UP000252167">
    <property type="component" value="Unassembled WGS sequence"/>
</dbReference>
<dbReference type="Pfam" id="PF01872">
    <property type="entry name" value="RibD_C"/>
    <property type="match status" value="1"/>
</dbReference>
<evidence type="ECO:0000256" key="15">
    <source>
        <dbReference type="PIRSR" id="PIRSR006769-1"/>
    </source>
</evidence>
<evidence type="ECO:0000256" key="7">
    <source>
        <dbReference type="ARBA" id="ARBA00022723"/>
    </source>
</evidence>
<comment type="similarity">
    <text evidence="5 14">In the C-terminal section; belongs to the HTP reductase family.</text>
</comment>
<feature type="binding site" evidence="17">
    <location>
        <position position="91"/>
    </location>
    <ligand>
        <name>Zn(2+)</name>
        <dbReference type="ChEBI" id="CHEBI:29105"/>
        <note>catalytic</note>
    </ligand>
</feature>
<dbReference type="PANTHER" id="PTHR38011:SF7">
    <property type="entry name" value="2,5-DIAMINO-6-RIBOSYLAMINO-4(3H)-PYRIMIDINONE 5'-PHOSPHATE REDUCTASE"/>
    <property type="match status" value="1"/>
</dbReference>
<keyword evidence="6 14" id="KW-0686">Riboflavin biosynthesis</keyword>
<gene>
    <name evidence="19" type="primary">ribD</name>
    <name evidence="19" type="ORF">C1H84_02125</name>
</gene>
<evidence type="ECO:0000256" key="14">
    <source>
        <dbReference type="PIRNR" id="PIRNR006769"/>
    </source>
</evidence>
<evidence type="ECO:0000256" key="12">
    <source>
        <dbReference type="ARBA" id="ARBA00049861"/>
    </source>
</evidence>
<dbReference type="EC" id="1.1.1.193" evidence="14"/>
<keyword evidence="10 14" id="KW-0560">Oxidoreductase</keyword>
<evidence type="ECO:0000256" key="13">
    <source>
        <dbReference type="ARBA" id="ARBA00049886"/>
    </source>
</evidence>
<dbReference type="PROSITE" id="PS00903">
    <property type="entry name" value="CYT_DCMP_DEAMINASES_1"/>
    <property type="match status" value="1"/>
</dbReference>
<evidence type="ECO:0000256" key="3">
    <source>
        <dbReference type="ARBA" id="ARBA00004910"/>
    </source>
</evidence>
<dbReference type="PANTHER" id="PTHR38011">
    <property type="entry name" value="DIHYDROFOLATE REDUCTASE FAMILY PROTEIN (AFU_ORTHOLOGUE AFUA_8G06820)"/>
    <property type="match status" value="1"/>
</dbReference>
<dbReference type="PROSITE" id="PS51747">
    <property type="entry name" value="CYT_DCMP_DEAMINASES_2"/>
    <property type="match status" value="1"/>
</dbReference>
<feature type="binding site" evidence="16">
    <location>
        <position position="271"/>
    </location>
    <ligand>
        <name>substrate</name>
    </ligand>
</feature>
<dbReference type="GO" id="GO:0008270">
    <property type="term" value="F:zinc ion binding"/>
    <property type="evidence" value="ECO:0007669"/>
    <property type="project" value="InterPro"/>
</dbReference>
<dbReference type="InterPro" id="IPR002125">
    <property type="entry name" value="CMP_dCMP_dom"/>
</dbReference>
<feature type="binding site" evidence="16">
    <location>
        <position position="205"/>
    </location>
    <ligand>
        <name>NADP(+)</name>
        <dbReference type="ChEBI" id="CHEBI:58349"/>
    </ligand>
</feature>
<feature type="binding site" evidence="16">
    <location>
        <position position="159"/>
    </location>
    <ligand>
        <name>NADP(+)</name>
        <dbReference type="ChEBI" id="CHEBI:58349"/>
    </ligand>
</feature>
<dbReference type="Pfam" id="PF00383">
    <property type="entry name" value="dCMP_cyt_deam_1"/>
    <property type="match status" value="1"/>
</dbReference>
<dbReference type="AlphaFoldDB" id="A0A365YN22"/>
<reference evidence="19 20" key="1">
    <citation type="submission" date="2018-01" db="EMBL/GenBank/DDBJ databases">
        <title>Glutamicibacter soli strain NHPC-3 Whole genome sequence and assembly.</title>
        <authorList>
            <person name="Choudhury P."/>
            <person name="Gupta D."/>
            <person name="Sengupta K."/>
            <person name="Jawed A."/>
            <person name="Sultana N."/>
            <person name="Saha P."/>
        </authorList>
    </citation>
    <scope>NUCLEOTIDE SEQUENCE [LARGE SCALE GENOMIC DNA]</scope>
    <source>
        <strain evidence="19 20">NHPC-3</strain>
    </source>
</reference>
<evidence type="ECO:0000256" key="11">
    <source>
        <dbReference type="ARBA" id="ARBA00023268"/>
    </source>
</evidence>
<keyword evidence="9 14" id="KW-0521">NADP</keyword>
<comment type="caution">
    <text evidence="19">The sequence shown here is derived from an EMBL/GenBank/DDBJ whole genome shotgun (WGS) entry which is preliminary data.</text>
</comment>
<dbReference type="PIRSF" id="PIRSF006769">
    <property type="entry name" value="RibD"/>
    <property type="match status" value="1"/>
</dbReference>
<evidence type="ECO:0000256" key="8">
    <source>
        <dbReference type="ARBA" id="ARBA00022833"/>
    </source>
</evidence>
<evidence type="ECO:0000256" key="1">
    <source>
        <dbReference type="ARBA" id="ARBA00002151"/>
    </source>
</evidence>
<dbReference type="GO" id="GO:0009231">
    <property type="term" value="P:riboflavin biosynthetic process"/>
    <property type="evidence" value="ECO:0007669"/>
    <property type="project" value="UniProtKB-UniPathway"/>
</dbReference>
<feature type="active site" description="Proton donor" evidence="15">
    <location>
        <position position="55"/>
    </location>
</feature>
<feature type="binding site" evidence="16">
    <location>
        <position position="175"/>
    </location>
    <ligand>
        <name>NADP(+)</name>
        <dbReference type="ChEBI" id="CHEBI:58349"/>
    </ligand>
</feature>
<comment type="function">
    <text evidence="1 14">Converts 2,5-diamino-6-(ribosylamino)-4(3h)-pyrimidinone 5'-phosphate into 5-amino-6-(ribosylamino)-2,4(1h,3h)-pyrimidinedione 5'-phosphate.</text>
</comment>
<dbReference type="Gene3D" id="3.40.430.10">
    <property type="entry name" value="Dihydrofolate Reductase, subunit A"/>
    <property type="match status" value="1"/>
</dbReference>
<feature type="binding site" evidence="16">
    <location>
        <position position="189"/>
    </location>
    <ligand>
        <name>substrate</name>
    </ligand>
</feature>
<accession>A0A365YN22</accession>
<feature type="binding site" evidence="16">
    <location>
        <begin position="273"/>
        <end position="279"/>
    </location>
    <ligand>
        <name>NADP(+)</name>
        <dbReference type="ChEBI" id="CHEBI:58349"/>
    </ligand>
</feature>
<dbReference type="NCBIfam" id="TIGR00326">
    <property type="entry name" value="eubact_ribD"/>
    <property type="match status" value="1"/>
</dbReference>
<evidence type="ECO:0000256" key="9">
    <source>
        <dbReference type="ARBA" id="ARBA00022857"/>
    </source>
</evidence>